<feature type="chain" id="PRO_5041961692" evidence="2">
    <location>
        <begin position="23"/>
        <end position="235"/>
    </location>
</feature>
<proteinExistence type="predicted"/>
<evidence type="ECO:0000256" key="1">
    <source>
        <dbReference type="SAM" id="Coils"/>
    </source>
</evidence>
<keyword evidence="4" id="KW-1185">Reference proteome</keyword>
<evidence type="ECO:0000313" key="4">
    <source>
        <dbReference type="Proteomes" id="UP001258017"/>
    </source>
</evidence>
<dbReference type="AlphaFoldDB" id="A0AAD9VMW8"/>
<dbReference type="EMBL" id="JAIFRP010000053">
    <property type="protein sequence ID" value="KAK2580488.1"/>
    <property type="molecule type" value="Genomic_DNA"/>
</dbReference>
<organism evidence="3 4">
    <name type="scientific">Odynerus spinipes</name>
    <dbReference type="NCBI Taxonomy" id="1348599"/>
    <lineage>
        <taxon>Eukaryota</taxon>
        <taxon>Metazoa</taxon>
        <taxon>Ecdysozoa</taxon>
        <taxon>Arthropoda</taxon>
        <taxon>Hexapoda</taxon>
        <taxon>Insecta</taxon>
        <taxon>Pterygota</taxon>
        <taxon>Neoptera</taxon>
        <taxon>Endopterygota</taxon>
        <taxon>Hymenoptera</taxon>
        <taxon>Apocrita</taxon>
        <taxon>Aculeata</taxon>
        <taxon>Vespoidea</taxon>
        <taxon>Vespidae</taxon>
        <taxon>Eumeninae</taxon>
        <taxon>Odynerus</taxon>
    </lineage>
</organism>
<evidence type="ECO:0000313" key="3">
    <source>
        <dbReference type="EMBL" id="KAK2580488.1"/>
    </source>
</evidence>
<keyword evidence="2" id="KW-0732">Signal</keyword>
<protein>
    <submittedName>
        <fullName evidence="3">Uncharacterized protein</fullName>
    </submittedName>
</protein>
<evidence type="ECO:0000256" key="2">
    <source>
        <dbReference type="SAM" id="SignalP"/>
    </source>
</evidence>
<keyword evidence="1" id="KW-0175">Coiled coil</keyword>
<name>A0AAD9VMW8_9HYME</name>
<comment type="caution">
    <text evidence="3">The sequence shown here is derived from an EMBL/GenBank/DDBJ whole genome shotgun (WGS) entry which is preliminary data.</text>
</comment>
<accession>A0AAD9VMW8</accession>
<feature type="signal peptide" evidence="2">
    <location>
        <begin position="1"/>
        <end position="22"/>
    </location>
</feature>
<sequence length="235" mass="25074">MNAILVCLVAALCTVQIADVRGDNLNVLKAQLAKAKQEVDNSVNRLTRAKNNLYYDLNTRLYNVKFPAMETINSIVNPAMEEIRSAGKAANEGGKNADDCVESGRLALREISQTAFSSLDSCQSAALQLIVPVQNRMEATITDARKLTNELDAIFLNCYSSNILEMQSCVAIALGKANTSIRSLKSTAEVVISSGTAESGSAFNGGAKCIRDVVSAARPKIPKALASAKECISKV</sequence>
<reference evidence="3" key="1">
    <citation type="submission" date="2021-08" db="EMBL/GenBank/DDBJ databases">
        <authorList>
            <person name="Misof B."/>
            <person name="Oliver O."/>
            <person name="Podsiadlowski L."/>
            <person name="Donath A."/>
            <person name="Peters R."/>
            <person name="Mayer C."/>
            <person name="Rust J."/>
            <person name="Gunkel S."/>
            <person name="Lesny P."/>
            <person name="Martin S."/>
            <person name="Oeyen J.P."/>
            <person name="Petersen M."/>
            <person name="Panagiotis P."/>
            <person name="Wilbrandt J."/>
            <person name="Tanja T."/>
        </authorList>
    </citation>
    <scope>NUCLEOTIDE SEQUENCE</scope>
    <source>
        <strain evidence="3">GBR_01_08_01A</strain>
        <tissue evidence="3">Thorax + abdomen</tissue>
    </source>
</reference>
<reference evidence="3" key="2">
    <citation type="journal article" date="2023" name="Commun. Biol.">
        <title>Intrasexual cuticular hydrocarbon dimorphism in a wasp sheds light on hydrocarbon biosynthesis genes in Hymenoptera.</title>
        <authorList>
            <person name="Moris V.C."/>
            <person name="Podsiadlowski L."/>
            <person name="Martin S."/>
            <person name="Oeyen J.P."/>
            <person name="Donath A."/>
            <person name="Petersen M."/>
            <person name="Wilbrandt J."/>
            <person name="Misof B."/>
            <person name="Liedtke D."/>
            <person name="Thamm M."/>
            <person name="Scheiner R."/>
            <person name="Schmitt T."/>
            <person name="Niehuis O."/>
        </authorList>
    </citation>
    <scope>NUCLEOTIDE SEQUENCE</scope>
    <source>
        <strain evidence="3">GBR_01_08_01A</strain>
    </source>
</reference>
<dbReference type="Proteomes" id="UP001258017">
    <property type="component" value="Unassembled WGS sequence"/>
</dbReference>
<feature type="coiled-coil region" evidence="1">
    <location>
        <begin position="25"/>
        <end position="52"/>
    </location>
</feature>
<gene>
    <name evidence="3" type="ORF">KPH14_006226</name>
</gene>